<evidence type="ECO:0000313" key="8">
    <source>
        <dbReference type="EMBL" id="EDV27356.1"/>
    </source>
</evidence>
<dbReference type="Proteomes" id="UP000009022">
    <property type="component" value="Unassembled WGS sequence"/>
</dbReference>
<dbReference type="CTD" id="6750980"/>
<name>B3RMY5_TRIAD</name>
<comment type="subcellular location">
    <subcellularLocation>
        <location evidence="1">Cytoplasm</location>
        <location evidence="1">Cytoskeleton</location>
        <location evidence="1">Cilium basal body</location>
    </subcellularLocation>
</comment>
<dbReference type="FunCoup" id="B3RMY5">
    <property type="interactions" value="393"/>
</dbReference>
<sequence length="212" mass="23595">MAAPMNSPVFYLFVTGQIETAYFPEFNDLFAKYTFVYGQDWVVTAGLEEGITQTTRKSFDGKQLFIWNFPLNITFKSTNPFGWPQLVLSVYGQDVFGNDVVRGNGAIHIPISPGSHVREVPMFVPESSSQLQKLTSWLLGRRPDYVDPTIVAQSEGREVTRVRSQGSIKVIFNVNMMDLRTMGYDNGAGSSITTNATTQANTTLNMTATTPR</sequence>
<gene>
    <name evidence="8" type="ORF">TRIADDRAFT_52971</name>
</gene>
<dbReference type="KEGG" id="tad:TRIADDRAFT_52971"/>
<dbReference type="AlphaFoldDB" id="B3RMY5"/>
<dbReference type="PROSITE" id="PS51381">
    <property type="entry name" value="C2_B9"/>
    <property type="match status" value="1"/>
</dbReference>
<dbReference type="GO" id="GO:0036038">
    <property type="term" value="C:MKS complex"/>
    <property type="evidence" value="ECO:0000318"/>
    <property type="project" value="GO_Central"/>
</dbReference>
<proteinExistence type="inferred from homology"/>
<comment type="similarity">
    <text evidence="6">Belongs to the B9D family.</text>
</comment>
<dbReference type="OrthoDB" id="431939at2759"/>
<keyword evidence="9" id="KW-1185">Reference proteome</keyword>
<evidence type="ECO:0000256" key="5">
    <source>
        <dbReference type="ARBA" id="ARBA00023273"/>
    </source>
</evidence>
<reference evidence="8 9" key="1">
    <citation type="journal article" date="2008" name="Nature">
        <title>The Trichoplax genome and the nature of placozoans.</title>
        <authorList>
            <person name="Srivastava M."/>
            <person name="Begovic E."/>
            <person name="Chapman J."/>
            <person name="Putnam N.H."/>
            <person name="Hellsten U."/>
            <person name="Kawashima T."/>
            <person name="Kuo A."/>
            <person name="Mitros T."/>
            <person name="Salamov A."/>
            <person name="Carpenter M.L."/>
            <person name="Signorovitch A.Y."/>
            <person name="Moreno M.A."/>
            <person name="Kamm K."/>
            <person name="Grimwood J."/>
            <person name="Schmutz J."/>
            <person name="Shapiro H."/>
            <person name="Grigoriev I.V."/>
            <person name="Buss L.W."/>
            <person name="Schierwater B."/>
            <person name="Dellaporta S.L."/>
            <person name="Rokhsar D.S."/>
        </authorList>
    </citation>
    <scope>NUCLEOTIDE SEQUENCE [LARGE SCALE GENOMIC DNA]</scope>
    <source>
        <strain evidence="8 9">Grell-BS-1999</strain>
    </source>
</reference>
<evidence type="ECO:0000256" key="6">
    <source>
        <dbReference type="ARBA" id="ARBA00038411"/>
    </source>
</evidence>
<dbReference type="RefSeq" id="XP_002109190.1">
    <property type="nucleotide sequence ID" value="XM_002109154.1"/>
</dbReference>
<dbReference type="GO" id="GO:0060271">
    <property type="term" value="P:cilium assembly"/>
    <property type="evidence" value="ECO:0000318"/>
    <property type="project" value="GO_Central"/>
</dbReference>
<evidence type="ECO:0000313" key="9">
    <source>
        <dbReference type="Proteomes" id="UP000009022"/>
    </source>
</evidence>
<dbReference type="PANTHER" id="PTHR12968:SF1">
    <property type="entry name" value="B9 DOMAIN-CONTAINING PROTEIN 1"/>
    <property type="match status" value="1"/>
</dbReference>
<organism evidence="8 9">
    <name type="scientific">Trichoplax adhaerens</name>
    <name type="common">Trichoplax reptans</name>
    <dbReference type="NCBI Taxonomy" id="10228"/>
    <lineage>
        <taxon>Eukaryota</taxon>
        <taxon>Metazoa</taxon>
        <taxon>Placozoa</taxon>
        <taxon>Uniplacotomia</taxon>
        <taxon>Trichoplacea</taxon>
        <taxon>Trichoplacidae</taxon>
        <taxon>Trichoplax</taxon>
    </lineage>
</organism>
<keyword evidence="4" id="KW-0206">Cytoskeleton</keyword>
<evidence type="ECO:0000256" key="4">
    <source>
        <dbReference type="ARBA" id="ARBA00023212"/>
    </source>
</evidence>
<dbReference type="InParanoid" id="B3RMY5"/>
<dbReference type="PANTHER" id="PTHR12968">
    <property type="entry name" value="B9 DOMAIN-CONTAINING"/>
    <property type="match status" value="1"/>
</dbReference>
<dbReference type="eggNOG" id="KOG4027">
    <property type="taxonomic scope" value="Eukaryota"/>
</dbReference>
<evidence type="ECO:0000256" key="3">
    <source>
        <dbReference type="ARBA" id="ARBA00022794"/>
    </source>
</evidence>
<dbReference type="InterPro" id="IPR010796">
    <property type="entry name" value="C2_B9-type_dom"/>
</dbReference>
<evidence type="ECO:0000256" key="1">
    <source>
        <dbReference type="ARBA" id="ARBA00004120"/>
    </source>
</evidence>
<dbReference type="STRING" id="10228.B3RMY5"/>
<evidence type="ECO:0000256" key="7">
    <source>
        <dbReference type="ARBA" id="ARBA00039274"/>
    </source>
</evidence>
<dbReference type="PhylomeDB" id="B3RMY5"/>
<accession>B3RMY5</accession>
<keyword evidence="2" id="KW-0963">Cytoplasm</keyword>
<keyword evidence="3" id="KW-0970">Cilium biogenesis/degradation</keyword>
<dbReference type="OMA" id="NMPIEVT"/>
<dbReference type="GeneID" id="6750980"/>
<dbReference type="HOGENOM" id="CLU_084934_0_0_1"/>
<dbReference type="Pfam" id="PF07162">
    <property type="entry name" value="B9-C2"/>
    <property type="match status" value="1"/>
</dbReference>
<dbReference type="EMBL" id="DS985242">
    <property type="protein sequence ID" value="EDV27356.1"/>
    <property type="molecule type" value="Genomic_DNA"/>
</dbReference>
<protein>
    <recommendedName>
        <fullName evidence="7">B9 domain-containing protein 1</fullName>
    </recommendedName>
</protein>
<keyword evidence="5" id="KW-0966">Cell projection</keyword>
<evidence type="ECO:0000256" key="2">
    <source>
        <dbReference type="ARBA" id="ARBA00022490"/>
    </source>
</evidence>